<dbReference type="EMBL" id="CP041016">
    <property type="protein sequence ID" value="QDC37071.1"/>
    <property type="molecule type" value="Genomic_DNA"/>
</dbReference>
<name>A0A5B8CJW7_SPHSA</name>
<reference evidence="2 3" key="1">
    <citation type="submission" date="2019-06" db="EMBL/GenBank/DDBJ databases">
        <title>Genome organization and adaptive potential of archetypical organophosphate degarding Sphingobium fuliginis ATCC 27551.</title>
        <authorList>
            <person name="Sarwar A."/>
            <person name="Parthasarathy S."/>
            <person name="Singh C."/>
            <person name="Siddavattam D."/>
        </authorList>
    </citation>
    <scope>NUCLEOTIDE SEQUENCE [LARGE SCALE GENOMIC DNA]</scope>
    <source>
        <strain evidence="2 3">ATCC 27551</strain>
    </source>
</reference>
<sequence>MKRCPECAEKIQNAAVICRYCRAPQPTRGGGGHKGLIVGGIAVLVIAVAMAGGQQEKAAPQSDRKPVEQSVVMPGAVSLMRRDQFPKMYARLGASGFARANSSMEFAANRASRVPSCSRVEGIGVSDRSTPSTIEWFVDCPNRRIRVREAGEQFLIVEDRPI</sequence>
<proteinExistence type="predicted"/>
<dbReference type="RefSeq" id="WP_140041912.1">
    <property type="nucleotide sequence ID" value="NZ_CP041016.1"/>
</dbReference>
<keyword evidence="1" id="KW-0812">Transmembrane</keyword>
<gene>
    <name evidence="2" type="ORF">FIL70_07395</name>
</gene>
<protein>
    <submittedName>
        <fullName evidence="2">Uncharacterized protein</fullName>
    </submittedName>
</protein>
<evidence type="ECO:0000256" key="1">
    <source>
        <dbReference type="SAM" id="Phobius"/>
    </source>
</evidence>
<dbReference type="KEGG" id="sufl:FIL70_07395"/>
<dbReference type="AlphaFoldDB" id="A0A5B8CJW7"/>
<keyword evidence="1" id="KW-1133">Transmembrane helix</keyword>
<evidence type="ECO:0000313" key="2">
    <source>
        <dbReference type="EMBL" id="QDC37071.1"/>
    </source>
</evidence>
<keyword evidence="1" id="KW-0472">Membrane</keyword>
<feature type="transmembrane region" description="Helical" evidence="1">
    <location>
        <begin position="35"/>
        <end position="53"/>
    </location>
</feature>
<evidence type="ECO:0000313" key="3">
    <source>
        <dbReference type="Proteomes" id="UP000311469"/>
    </source>
</evidence>
<dbReference type="Proteomes" id="UP000311469">
    <property type="component" value="Chromosome cSF1"/>
</dbReference>
<accession>A0A5B8CJW7</accession>
<organism evidence="2 3">
    <name type="scientific">Sphingobium fuliginis ATCC 27551</name>
    <dbReference type="NCBI Taxonomy" id="1208342"/>
    <lineage>
        <taxon>Bacteria</taxon>
        <taxon>Pseudomonadati</taxon>
        <taxon>Pseudomonadota</taxon>
        <taxon>Alphaproteobacteria</taxon>
        <taxon>Sphingomonadales</taxon>
        <taxon>Sphingomonadaceae</taxon>
        <taxon>Sphingobium</taxon>
    </lineage>
</organism>